<keyword evidence="2" id="KW-0472">Membrane</keyword>
<evidence type="ECO:0000256" key="2">
    <source>
        <dbReference type="SAM" id="Phobius"/>
    </source>
</evidence>
<comment type="caution">
    <text evidence="4">The sequence shown here is derived from an EMBL/GenBank/DDBJ whole genome shotgun (WGS) entry which is preliminary data.</text>
</comment>
<dbReference type="OrthoDB" id="1101370at2759"/>
<dbReference type="InterPro" id="IPR008004">
    <property type="entry name" value="OCTOPUS-like"/>
</dbReference>
<sequence>MERQSIRVTHQLHRGGTLQGRKSSLYRRRIQEVLLAVFVMVFGVEEALALKQSRREEKGMGRTWDMEGRCHVHPTHKQMKGVCPFCLRERLAELTANHSTSAASSIVNSSDRSDAASPSQRLLQLLKRKKQPLRRSASLSLSAGDPGEEPNQENKEKKKKLTKSMKGGRLWVKLMLAAEGRREEGKGGLSHSMTVKEKTSSKWTIF</sequence>
<dbReference type="PANTHER" id="PTHR34046">
    <property type="entry name" value="OS06G0218800 PROTEIN"/>
    <property type="match status" value="1"/>
</dbReference>
<dbReference type="EMBL" id="JADCNL010000001">
    <property type="protein sequence ID" value="KAG0499408.1"/>
    <property type="molecule type" value="Genomic_DNA"/>
</dbReference>
<feature type="region of interest" description="Disordered" evidence="1">
    <location>
        <begin position="98"/>
        <end position="164"/>
    </location>
</feature>
<dbReference type="AlphaFoldDB" id="A0A835SG09"/>
<evidence type="ECO:0000313" key="6">
    <source>
        <dbReference type="Proteomes" id="UP000639772"/>
    </source>
</evidence>
<dbReference type="Pfam" id="PF05340">
    <property type="entry name" value="DUF740"/>
    <property type="match status" value="1"/>
</dbReference>
<dbReference type="EMBL" id="JADCNM010000001">
    <property type="protein sequence ID" value="KAG0503577.1"/>
    <property type="molecule type" value="Genomic_DNA"/>
</dbReference>
<dbReference type="Proteomes" id="UP000639772">
    <property type="component" value="Chromosome 1"/>
</dbReference>
<evidence type="ECO:0000313" key="3">
    <source>
        <dbReference type="EMBL" id="KAG0499408.1"/>
    </source>
</evidence>
<proteinExistence type="predicted"/>
<keyword evidence="5" id="KW-1185">Reference proteome</keyword>
<dbReference type="Proteomes" id="UP000636800">
    <property type="component" value="Chromosome 1"/>
</dbReference>
<keyword evidence="2" id="KW-1133">Transmembrane helix</keyword>
<gene>
    <name evidence="4" type="ORF">HPP92_003649</name>
    <name evidence="3" type="ORF">HPP92_004099</name>
</gene>
<protein>
    <submittedName>
        <fullName evidence="4">Uncharacterized protein</fullName>
    </submittedName>
</protein>
<accession>A0A835SG09</accession>
<name>A0A835SG09_VANPL</name>
<evidence type="ECO:0000313" key="5">
    <source>
        <dbReference type="Proteomes" id="UP000636800"/>
    </source>
</evidence>
<feature type="transmembrane region" description="Helical" evidence="2">
    <location>
        <begin position="33"/>
        <end position="50"/>
    </location>
</feature>
<feature type="compositionally biased region" description="Low complexity" evidence="1">
    <location>
        <begin position="134"/>
        <end position="143"/>
    </location>
</feature>
<feature type="region of interest" description="Disordered" evidence="1">
    <location>
        <begin position="181"/>
        <end position="206"/>
    </location>
</feature>
<organism evidence="4 6">
    <name type="scientific">Vanilla planifolia</name>
    <name type="common">Vanilla</name>
    <dbReference type="NCBI Taxonomy" id="51239"/>
    <lineage>
        <taxon>Eukaryota</taxon>
        <taxon>Viridiplantae</taxon>
        <taxon>Streptophyta</taxon>
        <taxon>Embryophyta</taxon>
        <taxon>Tracheophyta</taxon>
        <taxon>Spermatophyta</taxon>
        <taxon>Magnoliopsida</taxon>
        <taxon>Liliopsida</taxon>
        <taxon>Asparagales</taxon>
        <taxon>Orchidaceae</taxon>
        <taxon>Vanilloideae</taxon>
        <taxon>Vanilleae</taxon>
        <taxon>Vanilla</taxon>
    </lineage>
</organism>
<dbReference type="PANTHER" id="PTHR34046:SF19">
    <property type="entry name" value="RAPIDLY ELICITED PROTEIN, PUTATIVE-RELATED"/>
    <property type="match status" value="1"/>
</dbReference>
<evidence type="ECO:0000313" key="4">
    <source>
        <dbReference type="EMBL" id="KAG0503577.1"/>
    </source>
</evidence>
<reference evidence="5 6" key="1">
    <citation type="journal article" date="2020" name="Nat. Food">
        <title>A phased Vanilla planifolia genome enables genetic improvement of flavour and production.</title>
        <authorList>
            <person name="Hasing T."/>
            <person name="Tang H."/>
            <person name="Brym M."/>
            <person name="Khazi F."/>
            <person name="Huang T."/>
            <person name="Chambers A.H."/>
        </authorList>
    </citation>
    <scope>NUCLEOTIDE SEQUENCE [LARGE SCALE GENOMIC DNA]</scope>
    <source>
        <tissue evidence="4">Leaf</tissue>
    </source>
</reference>
<keyword evidence="2" id="KW-0812">Transmembrane</keyword>
<evidence type="ECO:0000256" key="1">
    <source>
        <dbReference type="SAM" id="MobiDB-lite"/>
    </source>
</evidence>
<feature type="compositionally biased region" description="Low complexity" evidence="1">
    <location>
        <begin position="99"/>
        <end position="125"/>
    </location>
</feature>